<dbReference type="Pfam" id="PF01594">
    <property type="entry name" value="AI-2E_transport"/>
    <property type="match status" value="1"/>
</dbReference>
<feature type="transmembrane region" description="Helical" evidence="6">
    <location>
        <begin position="198"/>
        <end position="219"/>
    </location>
</feature>
<feature type="transmembrane region" description="Helical" evidence="6">
    <location>
        <begin position="262"/>
        <end position="282"/>
    </location>
</feature>
<dbReference type="PANTHER" id="PTHR21716">
    <property type="entry name" value="TRANSMEMBRANE PROTEIN"/>
    <property type="match status" value="1"/>
</dbReference>
<keyword evidence="3 6" id="KW-0812">Transmembrane</keyword>
<name>A0ABQ6NFE1_9BACL</name>
<evidence type="ECO:0000313" key="7">
    <source>
        <dbReference type="EMBL" id="GMK43189.1"/>
    </source>
</evidence>
<evidence type="ECO:0000256" key="3">
    <source>
        <dbReference type="ARBA" id="ARBA00022692"/>
    </source>
</evidence>
<gene>
    <name evidence="7" type="ORF">PghCCS26_03160</name>
</gene>
<keyword evidence="8" id="KW-1185">Reference proteome</keyword>
<evidence type="ECO:0000256" key="5">
    <source>
        <dbReference type="ARBA" id="ARBA00023136"/>
    </source>
</evidence>
<comment type="subcellular location">
    <subcellularLocation>
        <location evidence="1">Membrane</location>
        <topology evidence="1">Multi-pass membrane protein</topology>
    </subcellularLocation>
</comment>
<evidence type="ECO:0000256" key="1">
    <source>
        <dbReference type="ARBA" id="ARBA00004141"/>
    </source>
</evidence>
<evidence type="ECO:0000256" key="6">
    <source>
        <dbReference type="SAM" id="Phobius"/>
    </source>
</evidence>
<evidence type="ECO:0000256" key="2">
    <source>
        <dbReference type="ARBA" id="ARBA00009773"/>
    </source>
</evidence>
<dbReference type="PANTHER" id="PTHR21716:SF62">
    <property type="entry name" value="TRANSPORT PROTEIN YDBI-RELATED"/>
    <property type="match status" value="1"/>
</dbReference>
<comment type="caution">
    <text evidence="7">The sequence shown here is derived from an EMBL/GenBank/DDBJ whole genome shotgun (WGS) entry which is preliminary data.</text>
</comment>
<reference evidence="7 8" key="1">
    <citation type="submission" date="2023-05" db="EMBL/GenBank/DDBJ databases">
        <title>Draft genome of Paenibacillus sp. CCS26.</title>
        <authorList>
            <person name="Akita H."/>
            <person name="Shinto Y."/>
            <person name="Kimura Z."/>
        </authorList>
    </citation>
    <scope>NUCLEOTIDE SEQUENCE [LARGE SCALE GENOMIC DNA]</scope>
    <source>
        <strain evidence="7 8">CCS26</strain>
    </source>
</reference>
<accession>A0ABQ6NFE1</accession>
<evidence type="ECO:0000256" key="4">
    <source>
        <dbReference type="ARBA" id="ARBA00022989"/>
    </source>
</evidence>
<keyword evidence="4 6" id="KW-1133">Transmembrane helix</keyword>
<feature type="transmembrane region" description="Helical" evidence="6">
    <location>
        <begin position="35"/>
        <end position="54"/>
    </location>
</feature>
<feature type="transmembrane region" description="Helical" evidence="6">
    <location>
        <begin position="225"/>
        <end position="250"/>
    </location>
</feature>
<dbReference type="InterPro" id="IPR002549">
    <property type="entry name" value="AI-2E-like"/>
</dbReference>
<dbReference type="RefSeq" id="WP_317978569.1">
    <property type="nucleotide sequence ID" value="NZ_BTCL01000001.1"/>
</dbReference>
<keyword evidence="5 6" id="KW-0472">Membrane</keyword>
<feature type="transmembrane region" description="Helical" evidence="6">
    <location>
        <begin position="12"/>
        <end position="29"/>
    </location>
</feature>
<evidence type="ECO:0000313" key="8">
    <source>
        <dbReference type="Proteomes" id="UP001285921"/>
    </source>
</evidence>
<dbReference type="EMBL" id="BTCL01000001">
    <property type="protein sequence ID" value="GMK43189.1"/>
    <property type="molecule type" value="Genomic_DNA"/>
</dbReference>
<dbReference type="Proteomes" id="UP001285921">
    <property type="component" value="Unassembled WGS sequence"/>
</dbReference>
<feature type="transmembrane region" description="Helical" evidence="6">
    <location>
        <begin position="294"/>
        <end position="324"/>
    </location>
</feature>
<comment type="similarity">
    <text evidence="2">Belongs to the autoinducer-2 exporter (AI-2E) (TC 2.A.86) family.</text>
</comment>
<protein>
    <submittedName>
        <fullName evidence="7">AI-2E family transporter</fullName>
    </submittedName>
</protein>
<feature type="transmembrane region" description="Helical" evidence="6">
    <location>
        <begin position="66"/>
        <end position="85"/>
    </location>
</feature>
<proteinExistence type="inferred from homology"/>
<sequence>METLRTFFTHPIIKRIVFVLLVVVLLYSLRDMLNLLLLLFMVTFVMMRLQSFITKQIRRVIPVSPVVVTSVLYVALVFGLVYGLVNYVPKLINEIVDIVNNVQKFLGSAQNDQIAQVVADTLDKIEYKTFLNSALAYAKMIGGWLEIILLVILLSYFFLLERRKIVNFTEKFSKSSIGWLYLEFRYFGGKFIASFGKVLEVQLMIAVFNTALTIAGLWIMGFPYLFALTIMVFLLSLIPVAGVVVSFVPIGIIGYQIGGVRTVIWVIVLVLLIHALETYFLNPRLYSHKTNLPMFYTFFILILSEHYMGIWGLLIGIPIFMFMLDVLKVEQADSLEEQTKPVNSGRSSDL</sequence>
<organism evidence="7 8">
    <name type="scientific">Paenibacillus glycanilyticus</name>
    <dbReference type="NCBI Taxonomy" id="126569"/>
    <lineage>
        <taxon>Bacteria</taxon>
        <taxon>Bacillati</taxon>
        <taxon>Bacillota</taxon>
        <taxon>Bacilli</taxon>
        <taxon>Bacillales</taxon>
        <taxon>Paenibacillaceae</taxon>
        <taxon>Paenibacillus</taxon>
    </lineage>
</organism>
<feature type="transmembrane region" description="Helical" evidence="6">
    <location>
        <begin position="141"/>
        <end position="160"/>
    </location>
</feature>